<gene>
    <name evidence="8" type="primary">nspC</name>
    <name evidence="8" type="ORF">Pmgp_00902</name>
</gene>
<evidence type="ECO:0000259" key="7">
    <source>
        <dbReference type="Pfam" id="PF02784"/>
    </source>
</evidence>
<dbReference type="SUPFAM" id="SSF50621">
    <property type="entry name" value="Alanine racemase C-terminal domain-like"/>
    <property type="match status" value="1"/>
</dbReference>
<dbReference type="PANTHER" id="PTHR43727:SF1">
    <property type="entry name" value="CARBOXYNORSPERMIDINE_CARBOXYSPERMIDINE DECARBOXYLASE"/>
    <property type="match status" value="1"/>
</dbReference>
<dbReference type="SUPFAM" id="SSF51419">
    <property type="entry name" value="PLP-binding barrel"/>
    <property type="match status" value="1"/>
</dbReference>
<comment type="caution">
    <text evidence="8">The sequence shown here is derived from an EMBL/GenBank/DDBJ whole genome shotgun (WGS) entry which is preliminary data.</text>
</comment>
<evidence type="ECO:0000313" key="8">
    <source>
        <dbReference type="EMBL" id="TEB12571.1"/>
    </source>
</evidence>
<keyword evidence="2" id="KW-0210">Decarboxylase</keyword>
<dbReference type="InterPro" id="IPR009006">
    <property type="entry name" value="Ala_racemase/Decarboxylase_C"/>
</dbReference>
<dbReference type="InterPro" id="IPR000183">
    <property type="entry name" value="Orn/DAP/Arg_de-COase"/>
</dbReference>
<feature type="modified residue" description="N6-(pyridoxal phosphate)lysine" evidence="6">
    <location>
        <position position="49"/>
    </location>
</feature>
<protein>
    <submittedName>
        <fullName evidence="8">Carboxynorspermidine/carboxyspermidine decarboxylase</fullName>
        <ecNumber evidence="8">4.1.1.96</ecNumber>
    </submittedName>
</protein>
<dbReference type="EC" id="4.1.1.96" evidence="8"/>
<dbReference type="InterPro" id="IPR022644">
    <property type="entry name" value="De-COase2_N"/>
</dbReference>
<dbReference type="Gene3D" id="3.20.20.10">
    <property type="entry name" value="Alanine racemase"/>
    <property type="match status" value="1"/>
</dbReference>
<dbReference type="Proteomes" id="UP000297597">
    <property type="component" value="Unassembled WGS sequence"/>
</dbReference>
<evidence type="ECO:0000256" key="6">
    <source>
        <dbReference type="PIRSR" id="PIRSR600183-50"/>
    </source>
</evidence>
<dbReference type="EMBL" id="QFFZ01000006">
    <property type="protein sequence ID" value="TEB12571.1"/>
    <property type="molecule type" value="Genomic_DNA"/>
</dbReference>
<dbReference type="RefSeq" id="WP_134212777.1">
    <property type="nucleotide sequence ID" value="NZ_QFFZ01000006.1"/>
</dbReference>
<name>A0A4Y7RUL3_9FIRM</name>
<dbReference type="Gene3D" id="2.40.37.10">
    <property type="entry name" value="Lyase, Ornithine Decarboxylase, Chain A, domain 1"/>
    <property type="match status" value="1"/>
</dbReference>
<evidence type="ECO:0000256" key="4">
    <source>
        <dbReference type="ARBA" id="ARBA00023066"/>
    </source>
</evidence>
<evidence type="ECO:0000256" key="3">
    <source>
        <dbReference type="ARBA" id="ARBA00022898"/>
    </source>
</evidence>
<dbReference type="GO" id="GO:0045312">
    <property type="term" value="P:nor-spermidine biosynthetic process"/>
    <property type="evidence" value="ECO:0007669"/>
    <property type="project" value="InterPro"/>
</dbReference>
<dbReference type="AlphaFoldDB" id="A0A4Y7RUL3"/>
<organism evidence="8 9">
    <name type="scientific">Pelotomaculum propionicicum</name>
    <dbReference type="NCBI Taxonomy" id="258475"/>
    <lineage>
        <taxon>Bacteria</taxon>
        <taxon>Bacillati</taxon>
        <taxon>Bacillota</taxon>
        <taxon>Clostridia</taxon>
        <taxon>Eubacteriales</taxon>
        <taxon>Desulfotomaculaceae</taxon>
        <taxon>Pelotomaculum</taxon>
    </lineage>
</organism>
<dbReference type="InterPro" id="IPR005730">
    <property type="entry name" value="Nsp_de-COase"/>
</dbReference>
<dbReference type="PIRSF" id="PIRSF038941">
    <property type="entry name" value="NspC"/>
    <property type="match status" value="1"/>
</dbReference>
<evidence type="ECO:0000313" key="9">
    <source>
        <dbReference type="Proteomes" id="UP000297597"/>
    </source>
</evidence>
<dbReference type="Pfam" id="PF02784">
    <property type="entry name" value="Orn_Arg_deC_N"/>
    <property type="match status" value="1"/>
</dbReference>
<feature type="domain" description="Orn/DAP/Arg decarboxylase 2 N-terminal" evidence="7">
    <location>
        <begin position="28"/>
        <end position="254"/>
    </location>
</feature>
<dbReference type="GO" id="GO:0008836">
    <property type="term" value="F:diaminopimelate decarboxylase activity"/>
    <property type="evidence" value="ECO:0007669"/>
    <property type="project" value="TreeGrafter"/>
</dbReference>
<keyword evidence="5 8" id="KW-0456">Lyase</keyword>
<comment type="cofactor">
    <cofactor evidence="1 6">
        <name>pyridoxal 5'-phosphate</name>
        <dbReference type="ChEBI" id="CHEBI:597326"/>
    </cofactor>
</comment>
<evidence type="ECO:0000256" key="5">
    <source>
        <dbReference type="ARBA" id="ARBA00023239"/>
    </source>
</evidence>
<feature type="active site" description="Proton donor" evidence="6">
    <location>
        <position position="316"/>
    </location>
</feature>
<dbReference type="PRINTS" id="PR01179">
    <property type="entry name" value="ODADCRBXLASE"/>
</dbReference>
<dbReference type="InterPro" id="IPR029066">
    <property type="entry name" value="PLP-binding_barrel"/>
</dbReference>
<proteinExistence type="predicted"/>
<sequence length="393" mass="44645">MSHNSSKIQQVCGSNSISTPAFIYDENEIQRKLSNIRKIQNCNILYPLKPCAFIDILRLMAPLISGFSVSSLFEAMLANEVIKNHNVIHITTPGLCPDEIENVSELCDYISFNSISQWKLYHNRLRSGIKQGLRINPQLSFVEDDRYNPCRIHSKLGVPLTEMVHELNDINFIKKISGFLFHNNCESTDFNDLLETVNHIDKYLPKALKKISWINFGGGYLFDESENIGALAETISCLKSKYELDIYFEPGRGIIGDAGYIVSSVIDLFKSDHRNIAILDTTVNHMPEVFEYQYKTDIIGDACNGKYKYILAGASCLAGDIFGEYRFDQPLIIGARIIFKGVGAYTLVKASMFNGINLPSIYAYTLTNKLVLRRRFTYDDFLSRYEVKNNVIE</sequence>
<keyword evidence="3 6" id="KW-0663">Pyridoxal phosphate</keyword>
<accession>A0A4Y7RUL3</accession>
<reference evidence="8 9" key="1">
    <citation type="journal article" date="2018" name="Environ. Microbiol.">
        <title>Novel energy conservation strategies and behaviour of Pelotomaculum schinkii driving syntrophic propionate catabolism.</title>
        <authorList>
            <person name="Hidalgo-Ahumada C.A.P."/>
            <person name="Nobu M.K."/>
            <person name="Narihiro T."/>
            <person name="Tamaki H."/>
            <person name="Liu W.T."/>
            <person name="Kamagata Y."/>
            <person name="Stams A.J.M."/>
            <person name="Imachi H."/>
            <person name="Sousa D.Z."/>
        </authorList>
    </citation>
    <scope>NUCLEOTIDE SEQUENCE [LARGE SCALE GENOMIC DNA]</scope>
    <source>
        <strain evidence="8 9">MGP</strain>
    </source>
</reference>
<dbReference type="GO" id="GO:0009089">
    <property type="term" value="P:lysine biosynthetic process via diaminopimelate"/>
    <property type="evidence" value="ECO:0007669"/>
    <property type="project" value="TreeGrafter"/>
</dbReference>
<evidence type="ECO:0000256" key="2">
    <source>
        <dbReference type="ARBA" id="ARBA00022793"/>
    </source>
</evidence>
<keyword evidence="9" id="KW-1185">Reference proteome</keyword>
<evidence type="ECO:0000256" key="1">
    <source>
        <dbReference type="ARBA" id="ARBA00001933"/>
    </source>
</evidence>
<dbReference type="OrthoDB" id="9804410at2"/>
<dbReference type="GO" id="GO:0008295">
    <property type="term" value="P:spermidine biosynthetic process"/>
    <property type="evidence" value="ECO:0007669"/>
    <property type="project" value="UniProtKB-KW"/>
</dbReference>
<keyword evidence="4" id="KW-0745">Spermidine biosynthesis</keyword>
<dbReference type="PANTHER" id="PTHR43727">
    <property type="entry name" value="DIAMINOPIMELATE DECARBOXYLASE"/>
    <property type="match status" value="1"/>
</dbReference>